<reference evidence="2 3" key="2">
    <citation type="submission" date="2019-02" db="EMBL/GenBank/DDBJ databases">
        <title>'Lichenibacterium ramalinii' gen. nov. sp. nov., 'Lichenibacterium minor' gen. nov. sp. nov.</title>
        <authorList>
            <person name="Pankratov T."/>
        </authorList>
    </citation>
    <scope>NUCLEOTIDE SEQUENCE [LARGE SCALE GENOMIC DNA]</scope>
    <source>
        <strain evidence="2 3">RmlP026</strain>
    </source>
</reference>
<dbReference type="Proteomes" id="UP000290759">
    <property type="component" value="Unassembled WGS sequence"/>
</dbReference>
<keyword evidence="3" id="KW-1185">Reference proteome</keyword>
<dbReference type="EMBL" id="QYBB01000034">
    <property type="protein sequence ID" value="RYC30001.1"/>
    <property type="molecule type" value="Genomic_DNA"/>
</dbReference>
<evidence type="ECO:0000259" key="1">
    <source>
        <dbReference type="Pfam" id="PF00534"/>
    </source>
</evidence>
<dbReference type="GO" id="GO:0016757">
    <property type="term" value="F:glycosyltransferase activity"/>
    <property type="evidence" value="ECO:0007669"/>
    <property type="project" value="InterPro"/>
</dbReference>
<accession>A0A4Q2U4T8</accession>
<dbReference type="CDD" id="cd03801">
    <property type="entry name" value="GT4_PimA-like"/>
    <property type="match status" value="1"/>
</dbReference>
<evidence type="ECO:0000313" key="2">
    <source>
        <dbReference type="EMBL" id="RYC30001.1"/>
    </source>
</evidence>
<dbReference type="InterPro" id="IPR001296">
    <property type="entry name" value="Glyco_trans_1"/>
</dbReference>
<dbReference type="OrthoDB" id="5490290at2"/>
<organism evidence="2 3">
    <name type="scientific">Lichenibacterium minor</name>
    <dbReference type="NCBI Taxonomy" id="2316528"/>
    <lineage>
        <taxon>Bacteria</taxon>
        <taxon>Pseudomonadati</taxon>
        <taxon>Pseudomonadota</taxon>
        <taxon>Alphaproteobacteria</taxon>
        <taxon>Hyphomicrobiales</taxon>
        <taxon>Lichenihabitantaceae</taxon>
        <taxon>Lichenibacterium</taxon>
    </lineage>
</organism>
<dbReference type="PANTHER" id="PTHR12526">
    <property type="entry name" value="GLYCOSYLTRANSFERASE"/>
    <property type="match status" value="1"/>
</dbReference>
<dbReference type="AlphaFoldDB" id="A0A4Q2U4T8"/>
<keyword evidence="2" id="KW-0808">Transferase</keyword>
<comment type="caution">
    <text evidence="2">The sequence shown here is derived from an EMBL/GenBank/DDBJ whole genome shotgun (WGS) entry which is preliminary data.</text>
</comment>
<sequence length="542" mass="58621">MIYPTLFLNETFAAPVDGKVYGIHSATQGFVRAFLDYARPAELRFRTDKEDVRVALRDEAARADVPMTEIERADDINRCAMYFSVPQADAFWLRRSAGAARYAICGVHHSLTGAGLSAHMRDLIFAPTEPWDALICTSRASRDAVQRMVEGWTDFLASRGGALPEPRLQFPVIPLGVDTATFRPAKRDRFAATGLRAKLGIPPDALAVLFLGRLNFSSKAHPLPMFQALERARSDSGRPIHLLQAGWFPSDAVAEATAALAREASASVVHHHIGSVSGAGRGDVYEAADVFISLTDNIQETFGLTLVEAMASGLPVVATDWDGYRDTVVDGVTGFLVPTTMAPAGAGREIGLAAGLGGRPYNRSLMDAAQATSVDVDAVTRAVVALGADPVLRSRMGEAGRRRAEALFDWRVVIAAYRELWAELDDRRNAEGASDSSAVDDPLHPDPFRVFSGFASRRFDTGALLRLHPDWRARFRMGTGSPILRAQSDLLLDAGGMQRLVQALYEGAGVTCAGLCTQFGDEAGRTTRSLFWLMKLGAVEVA</sequence>
<feature type="domain" description="Glycosyl transferase family 1" evidence="1">
    <location>
        <begin position="196"/>
        <end position="340"/>
    </location>
</feature>
<gene>
    <name evidence="2" type="ORF">D3273_20930</name>
</gene>
<dbReference type="RefSeq" id="WP_129228838.1">
    <property type="nucleotide sequence ID" value="NZ_QYBB01000034.1"/>
</dbReference>
<dbReference type="Gene3D" id="3.40.50.2000">
    <property type="entry name" value="Glycogen Phosphorylase B"/>
    <property type="match status" value="1"/>
</dbReference>
<name>A0A4Q2U4T8_9HYPH</name>
<evidence type="ECO:0000313" key="3">
    <source>
        <dbReference type="Proteomes" id="UP000290759"/>
    </source>
</evidence>
<dbReference type="SUPFAM" id="SSF53756">
    <property type="entry name" value="UDP-Glycosyltransferase/glycogen phosphorylase"/>
    <property type="match status" value="1"/>
</dbReference>
<dbReference type="Pfam" id="PF00534">
    <property type="entry name" value="Glycos_transf_1"/>
    <property type="match status" value="1"/>
</dbReference>
<protein>
    <submittedName>
        <fullName evidence="2">Glycosyltransferase</fullName>
    </submittedName>
</protein>
<reference evidence="2 3" key="1">
    <citation type="submission" date="2018-12" db="EMBL/GenBank/DDBJ databases">
        <authorList>
            <person name="Grouzdev D.S."/>
            <person name="Krutkina M.S."/>
        </authorList>
    </citation>
    <scope>NUCLEOTIDE SEQUENCE [LARGE SCALE GENOMIC DNA]</scope>
    <source>
        <strain evidence="2 3">RmlP026</strain>
    </source>
</reference>
<proteinExistence type="predicted"/>